<evidence type="ECO:0000313" key="1">
    <source>
        <dbReference type="EMBL" id="GEB48404.1"/>
    </source>
</evidence>
<dbReference type="Proteomes" id="UP000319210">
    <property type="component" value="Unassembled WGS sequence"/>
</dbReference>
<comment type="caution">
    <text evidence="1">The sequence shown here is derived from an EMBL/GenBank/DDBJ whole genome shotgun (WGS) entry which is preliminary data.</text>
</comment>
<dbReference type="RefSeq" id="WP_030878472.1">
    <property type="nucleotide sequence ID" value="NZ_BJMM01000003.1"/>
</dbReference>
<reference evidence="1 2" key="1">
    <citation type="submission" date="2019-06" db="EMBL/GenBank/DDBJ databases">
        <title>Whole genome shotgun sequence of Streptomyces cacaoi subsp. cacaoi NBRC 12748.</title>
        <authorList>
            <person name="Hosoyama A."/>
            <person name="Uohara A."/>
            <person name="Ohji S."/>
            <person name="Ichikawa N."/>
        </authorList>
    </citation>
    <scope>NUCLEOTIDE SEQUENCE [LARGE SCALE GENOMIC DNA]</scope>
    <source>
        <strain evidence="1 2">NBRC 12748</strain>
    </source>
</reference>
<dbReference type="OrthoDB" id="4260424at2"/>
<keyword evidence="2" id="KW-1185">Reference proteome</keyword>
<evidence type="ECO:0000313" key="2">
    <source>
        <dbReference type="Proteomes" id="UP000319210"/>
    </source>
</evidence>
<dbReference type="EMBL" id="BJMM01000003">
    <property type="protein sequence ID" value="GEB48404.1"/>
    <property type="molecule type" value="Genomic_DNA"/>
</dbReference>
<accession>A0A4Y3QSM1</accession>
<dbReference type="AlphaFoldDB" id="A0A4Y3QSM1"/>
<proteinExistence type="predicted"/>
<protein>
    <submittedName>
        <fullName evidence="1">Uncharacterized protein</fullName>
    </submittedName>
</protein>
<gene>
    <name evidence="1" type="ORF">SCA03_09550</name>
</gene>
<organism evidence="1 2">
    <name type="scientific">Streptomyces cacaoi</name>
    <dbReference type="NCBI Taxonomy" id="1898"/>
    <lineage>
        <taxon>Bacteria</taxon>
        <taxon>Bacillati</taxon>
        <taxon>Actinomycetota</taxon>
        <taxon>Actinomycetes</taxon>
        <taxon>Kitasatosporales</taxon>
        <taxon>Streptomycetaceae</taxon>
        <taxon>Streptomyces</taxon>
    </lineage>
</organism>
<sequence length="85" mass="9855">MAIDPNLCLDVPQDFDDSDAETQVHPIARKLFLATTAADAFRKVQEWLAEQHVRVVDVSWDRLYGEDEPYVLTVYFIFELDPEEP</sequence>
<name>A0A4Y3QSM1_STRCI</name>